<protein>
    <recommendedName>
        <fullName evidence="4">Putative pterin-4-alpha-carbinolamine dehydratase</fullName>
        <shortName evidence="4">PHS</shortName>
        <ecNumber evidence="4">4.2.1.96</ecNumber>
    </recommendedName>
    <alternativeName>
        <fullName evidence="4">4-alpha-hydroxy-tetrahydropterin dehydratase</fullName>
    </alternativeName>
    <alternativeName>
        <fullName evidence="4">Pterin carbinolamine dehydratase</fullName>
        <shortName evidence="4">PCD</shortName>
    </alternativeName>
</protein>
<evidence type="ECO:0000313" key="6">
    <source>
        <dbReference type="Proteomes" id="UP000644693"/>
    </source>
</evidence>
<comment type="similarity">
    <text evidence="2 4">Belongs to the pterin-4-alpha-carbinolamine dehydratase family.</text>
</comment>
<reference evidence="5" key="1">
    <citation type="journal article" date="2014" name="Int. J. Syst. Evol. Microbiol.">
        <title>Complete genome sequence of Corynebacterium casei LMG S-19264T (=DSM 44701T), isolated from a smear-ripened cheese.</title>
        <authorList>
            <consortium name="US DOE Joint Genome Institute (JGI-PGF)"/>
            <person name="Walter F."/>
            <person name="Albersmeier A."/>
            <person name="Kalinowski J."/>
            <person name="Ruckert C."/>
        </authorList>
    </citation>
    <scope>NUCLEOTIDE SEQUENCE</scope>
    <source>
        <strain evidence="5">KCTC 23430</strain>
    </source>
</reference>
<dbReference type="PANTHER" id="PTHR12599">
    <property type="entry name" value="PTERIN-4-ALPHA-CARBINOLAMINE DEHYDRATASE"/>
    <property type="match status" value="1"/>
</dbReference>
<dbReference type="Proteomes" id="UP000644693">
    <property type="component" value="Unassembled WGS sequence"/>
</dbReference>
<comment type="catalytic activity">
    <reaction evidence="1 4">
        <text>(4aS,6R)-4a-hydroxy-L-erythro-5,6,7,8-tetrahydrobiopterin = (6R)-L-erythro-6,7-dihydrobiopterin + H2O</text>
        <dbReference type="Rhea" id="RHEA:11920"/>
        <dbReference type="ChEBI" id="CHEBI:15377"/>
        <dbReference type="ChEBI" id="CHEBI:15642"/>
        <dbReference type="ChEBI" id="CHEBI:43120"/>
        <dbReference type="EC" id="4.2.1.96"/>
    </reaction>
</comment>
<organism evidence="5 6">
    <name type="scientific">Parahalioglobus pacificus</name>
    <dbReference type="NCBI Taxonomy" id="930806"/>
    <lineage>
        <taxon>Bacteria</taxon>
        <taxon>Pseudomonadati</taxon>
        <taxon>Pseudomonadota</taxon>
        <taxon>Gammaproteobacteria</taxon>
        <taxon>Cellvibrionales</taxon>
        <taxon>Halieaceae</taxon>
        <taxon>Parahalioglobus</taxon>
    </lineage>
</organism>
<reference evidence="5" key="2">
    <citation type="submission" date="2020-09" db="EMBL/GenBank/DDBJ databases">
        <authorList>
            <person name="Sun Q."/>
            <person name="Kim S."/>
        </authorList>
    </citation>
    <scope>NUCLEOTIDE SEQUENCE</scope>
    <source>
        <strain evidence="5">KCTC 23430</strain>
    </source>
</reference>
<proteinExistence type="inferred from homology"/>
<evidence type="ECO:0000256" key="4">
    <source>
        <dbReference type="HAMAP-Rule" id="MF_00434"/>
    </source>
</evidence>
<comment type="caution">
    <text evidence="5">The sequence shown here is derived from an EMBL/GenBank/DDBJ whole genome shotgun (WGS) entry which is preliminary data.</text>
</comment>
<dbReference type="GO" id="GO:0008124">
    <property type="term" value="F:4-alpha-hydroxytetrahydrobiopterin dehydratase activity"/>
    <property type="evidence" value="ECO:0007669"/>
    <property type="project" value="UniProtKB-UniRule"/>
</dbReference>
<evidence type="ECO:0000313" key="5">
    <source>
        <dbReference type="EMBL" id="GHD29479.1"/>
    </source>
</evidence>
<keyword evidence="3 4" id="KW-0456">Lyase</keyword>
<dbReference type="Gene3D" id="3.30.1360.20">
    <property type="entry name" value="Transcriptional coactivator/pterin dehydratase"/>
    <property type="match status" value="1"/>
</dbReference>
<dbReference type="PANTHER" id="PTHR12599:SF0">
    <property type="entry name" value="PTERIN-4-ALPHA-CARBINOLAMINE DEHYDRATASE"/>
    <property type="match status" value="1"/>
</dbReference>
<evidence type="ECO:0000256" key="2">
    <source>
        <dbReference type="ARBA" id="ARBA00006472"/>
    </source>
</evidence>
<dbReference type="HAMAP" id="MF_00434">
    <property type="entry name" value="Pterin_4_alpha"/>
    <property type="match status" value="1"/>
</dbReference>
<name>A0A918XFA4_9GAMM</name>
<gene>
    <name evidence="5" type="ORF">GCM10007053_10090</name>
</gene>
<evidence type="ECO:0000256" key="3">
    <source>
        <dbReference type="ARBA" id="ARBA00023239"/>
    </source>
</evidence>
<dbReference type="SUPFAM" id="SSF55248">
    <property type="entry name" value="PCD-like"/>
    <property type="match status" value="1"/>
</dbReference>
<keyword evidence="6" id="KW-1185">Reference proteome</keyword>
<dbReference type="Pfam" id="PF01329">
    <property type="entry name" value="Pterin_4a"/>
    <property type="match status" value="1"/>
</dbReference>
<dbReference type="CDD" id="cd00914">
    <property type="entry name" value="PCD_DCoH_subfamily_b"/>
    <property type="match status" value="1"/>
</dbReference>
<dbReference type="InterPro" id="IPR036428">
    <property type="entry name" value="PCD_sf"/>
</dbReference>
<evidence type="ECO:0000256" key="1">
    <source>
        <dbReference type="ARBA" id="ARBA00001554"/>
    </source>
</evidence>
<dbReference type="GO" id="GO:0006729">
    <property type="term" value="P:tetrahydrobiopterin biosynthetic process"/>
    <property type="evidence" value="ECO:0007669"/>
    <property type="project" value="InterPro"/>
</dbReference>
<dbReference type="EC" id="4.2.1.96" evidence="4"/>
<dbReference type="AlphaFoldDB" id="A0A918XFA4"/>
<dbReference type="InterPro" id="IPR001533">
    <property type="entry name" value="Pterin_deHydtase"/>
</dbReference>
<dbReference type="NCBIfam" id="NF002018">
    <property type="entry name" value="PRK00823.1-3"/>
    <property type="match status" value="1"/>
</dbReference>
<dbReference type="EMBL" id="BMYM01000001">
    <property type="protein sequence ID" value="GHD29479.1"/>
    <property type="molecule type" value="Genomic_DNA"/>
</dbReference>
<sequence length="99" mass="11021">MYEPVSQSDLVNLESRGWRVVDDKLRKKFVFADFVEAFGFMASAALVAERLNHHPEWSNIYNKLDVVLTTHDAGGLTSSDVLLAEAMEDLVRAGGKVPQ</sequence>
<accession>A0A918XFA4</accession>